<accession>A0A4Q2D027</accession>
<feature type="transmembrane region" description="Helical" evidence="1">
    <location>
        <begin position="85"/>
        <end position="109"/>
    </location>
</feature>
<sequence>MSFANCTLTIDPNPDVSGIGVRVAIYAQATLTLVQPVLAALDKVISEEELASLHMLYLGILMPGCALLLSAVIETSIHGLSVYHAIIVLNLSWINNTSALIFFQFSLIAEMKLQKGREFRQKVGEVLDTLTKSLDSDRNVDWALKGIGRMRDALKNALNEHEKTKRSKGPTGTRIGAEVEGSRDVLQDVIQGLTALKLAGEILKKDGSGNQELKDAVKATRERLKDARFGRALGLEQYARRWGCWKVLERWARKIGGTDLVYLLERDFVMALMTTFHLTLFSTFGTWFWFTIAQRNDYCEQLTTHGIIFVSIPITSKALRIASIILYIIFTIPFLNVLLFGYLELIVIYLIYLISIPCCCRRKSRSRPPRNPGVLLAESSGRTVLYSFIVLTLVLQIYFIVSNELTIRFNANLLNHEDQGANEENEWTFGQTLAIALVIVPLVQVVNDARKPENKKVFAETWEAFKKWFTELPERTKEWEGRG</sequence>
<dbReference type="EMBL" id="SDEE01001781">
    <property type="protein sequence ID" value="RXW11571.1"/>
    <property type="molecule type" value="Genomic_DNA"/>
</dbReference>
<keyword evidence="3" id="KW-1185">Reference proteome</keyword>
<gene>
    <name evidence="2" type="ORF">EST38_g14284</name>
</gene>
<feature type="transmembrane region" description="Helical" evidence="1">
    <location>
        <begin position="302"/>
        <end position="319"/>
    </location>
</feature>
<keyword evidence="1" id="KW-0472">Membrane</keyword>
<feature type="transmembrane region" description="Helical" evidence="1">
    <location>
        <begin position="383"/>
        <end position="401"/>
    </location>
</feature>
<evidence type="ECO:0000313" key="3">
    <source>
        <dbReference type="Proteomes" id="UP000290288"/>
    </source>
</evidence>
<comment type="caution">
    <text evidence="2">The sequence shown here is derived from an EMBL/GenBank/DDBJ whole genome shotgun (WGS) entry which is preliminary data.</text>
</comment>
<feature type="transmembrane region" description="Helical" evidence="1">
    <location>
        <begin position="427"/>
        <end position="446"/>
    </location>
</feature>
<organism evidence="2 3">
    <name type="scientific">Candolleomyces aberdarensis</name>
    <dbReference type="NCBI Taxonomy" id="2316362"/>
    <lineage>
        <taxon>Eukaryota</taxon>
        <taxon>Fungi</taxon>
        <taxon>Dikarya</taxon>
        <taxon>Basidiomycota</taxon>
        <taxon>Agaricomycotina</taxon>
        <taxon>Agaricomycetes</taxon>
        <taxon>Agaricomycetidae</taxon>
        <taxon>Agaricales</taxon>
        <taxon>Agaricineae</taxon>
        <taxon>Psathyrellaceae</taxon>
        <taxon>Candolleomyces</taxon>
    </lineage>
</organism>
<dbReference type="OrthoDB" id="3351993at2759"/>
<dbReference type="Proteomes" id="UP000290288">
    <property type="component" value="Unassembled WGS sequence"/>
</dbReference>
<name>A0A4Q2D027_9AGAR</name>
<proteinExistence type="predicted"/>
<reference evidence="2 3" key="1">
    <citation type="submission" date="2019-01" db="EMBL/GenBank/DDBJ databases">
        <title>Draft genome sequence of Psathyrella aberdarensis IHI B618.</title>
        <authorList>
            <person name="Buettner E."/>
            <person name="Kellner H."/>
        </authorList>
    </citation>
    <scope>NUCLEOTIDE SEQUENCE [LARGE SCALE GENOMIC DNA]</scope>
    <source>
        <strain evidence="2 3">IHI B618</strain>
    </source>
</reference>
<dbReference type="AlphaFoldDB" id="A0A4Q2D027"/>
<feature type="transmembrane region" description="Helical" evidence="1">
    <location>
        <begin position="268"/>
        <end position="290"/>
    </location>
</feature>
<keyword evidence="1" id="KW-0812">Transmembrane</keyword>
<feature type="transmembrane region" description="Helical" evidence="1">
    <location>
        <begin position="23"/>
        <end position="41"/>
    </location>
</feature>
<feature type="transmembrane region" description="Helical" evidence="1">
    <location>
        <begin position="53"/>
        <end position="73"/>
    </location>
</feature>
<evidence type="ECO:0000313" key="2">
    <source>
        <dbReference type="EMBL" id="RXW11571.1"/>
    </source>
</evidence>
<evidence type="ECO:0000256" key="1">
    <source>
        <dbReference type="SAM" id="Phobius"/>
    </source>
</evidence>
<keyword evidence="1" id="KW-1133">Transmembrane helix</keyword>
<protein>
    <submittedName>
        <fullName evidence="2">Uncharacterized protein</fullName>
    </submittedName>
</protein>